<accession>A0AA86UTF5</accession>
<dbReference type="Gene3D" id="1.20.5.110">
    <property type="match status" value="1"/>
</dbReference>
<dbReference type="EMBL" id="CAXDID020000035">
    <property type="protein sequence ID" value="CAL5996441.1"/>
    <property type="molecule type" value="Genomic_DNA"/>
</dbReference>
<evidence type="ECO:0000313" key="3">
    <source>
        <dbReference type="EMBL" id="CAI9924954.1"/>
    </source>
</evidence>
<evidence type="ECO:0000313" key="7">
    <source>
        <dbReference type="Proteomes" id="UP001642409"/>
    </source>
</evidence>
<dbReference type="AlphaFoldDB" id="A0AA86UTF5"/>
<reference evidence="4" key="1">
    <citation type="submission" date="2023-06" db="EMBL/GenBank/DDBJ databases">
        <authorList>
            <person name="Kurt Z."/>
        </authorList>
    </citation>
    <scope>NUCLEOTIDE SEQUENCE</scope>
</reference>
<evidence type="ECO:0000256" key="1">
    <source>
        <dbReference type="SAM" id="Phobius"/>
    </source>
</evidence>
<evidence type="ECO:0000313" key="6">
    <source>
        <dbReference type="EMBL" id="CAL6090664.1"/>
    </source>
</evidence>
<feature type="domain" description="T-SNARE coiled-coil homology" evidence="2">
    <location>
        <begin position="127"/>
        <end position="189"/>
    </location>
</feature>
<dbReference type="InterPro" id="IPR000727">
    <property type="entry name" value="T_SNARE_dom"/>
</dbReference>
<dbReference type="EMBL" id="CATOUU010000331">
    <property type="protein sequence ID" value="CAI9924954.1"/>
    <property type="molecule type" value="Genomic_DNA"/>
</dbReference>
<sequence length="224" mass="26203">MQNITDDILQHIIPLAQQPAQIKSNKIHQIYQQLQRVLKQTKSMEPTPEFTNKVTKTIQEANIFLNSHKPDNNIGNVIFAQQKQIMLQHIFQLNEYVQLQMKRQSMYQNQFEIQHNQLESIEMSQQLVVKEKQDSSFNRVVNTLQEIAVLQKRVAEEVQKGDQDIYKIGQNVETAEVYVDKANKHLGKAIKNIIGRQKCLVKLFIIVIAWMIVKNVIKLVFKRK</sequence>
<reference evidence="5 7" key="2">
    <citation type="submission" date="2024-07" db="EMBL/GenBank/DDBJ databases">
        <authorList>
            <person name="Akdeniz Z."/>
        </authorList>
    </citation>
    <scope>NUCLEOTIDE SEQUENCE [LARGE SCALE GENOMIC DNA]</scope>
</reference>
<keyword evidence="1" id="KW-1133">Transmembrane helix</keyword>
<evidence type="ECO:0000259" key="2">
    <source>
        <dbReference type="PROSITE" id="PS50192"/>
    </source>
</evidence>
<dbReference type="EMBL" id="CAXDID020000430">
    <property type="protein sequence ID" value="CAL6090664.1"/>
    <property type="molecule type" value="Genomic_DNA"/>
</dbReference>
<dbReference type="Pfam" id="PF05739">
    <property type="entry name" value="SNARE"/>
    <property type="match status" value="1"/>
</dbReference>
<dbReference type="EMBL" id="CATOUU010000972">
    <property type="protein sequence ID" value="CAI9964031.1"/>
    <property type="molecule type" value="Genomic_DNA"/>
</dbReference>
<evidence type="ECO:0000313" key="5">
    <source>
        <dbReference type="EMBL" id="CAL5996441.1"/>
    </source>
</evidence>
<proteinExistence type="predicted"/>
<dbReference type="SUPFAM" id="SSF58038">
    <property type="entry name" value="SNARE fusion complex"/>
    <property type="match status" value="1"/>
</dbReference>
<gene>
    <name evidence="3" type="ORF">HINF_LOCUS12599</name>
    <name evidence="5" type="ORF">HINF_LOCUS14761</name>
    <name evidence="4" type="ORF">HINF_LOCUS51676</name>
    <name evidence="6" type="ORF">HINF_LOCUS65416</name>
</gene>
<dbReference type="Proteomes" id="UP001642409">
    <property type="component" value="Unassembled WGS sequence"/>
</dbReference>
<feature type="transmembrane region" description="Helical" evidence="1">
    <location>
        <begin position="200"/>
        <end position="221"/>
    </location>
</feature>
<dbReference type="PROSITE" id="PS50192">
    <property type="entry name" value="T_SNARE"/>
    <property type="match status" value="1"/>
</dbReference>
<keyword evidence="1" id="KW-0812">Transmembrane</keyword>
<keyword evidence="7" id="KW-1185">Reference proteome</keyword>
<comment type="caution">
    <text evidence="4">The sequence shown here is derived from an EMBL/GenBank/DDBJ whole genome shotgun (WGS) entry which is preliminary data.</text>
</comment>
<name>A0AA86UTF5_9EUKA</name>
<evidence type="ECO:0000313" key="4">
    <source>
        <dbReference type="EMBL" id="CAI9964031.1"/>
    </source>
</evidence>
<keyword evidence="1" id="KW-0472">Membrane</keyword>
<organism evidence="4">
    <name type="scientific">Hexamita inflata</name>
    <dbReference type="NCBI Taxonomy" id="28002"/>
    <lineage>
        <taxon>Eukaryota</taxon>
        <taxon>Metamonada</taxon>
        <taxon>Diplomonadida</taxon>
        <taxon>Hexamitidae</taxon>
        <taxon>Hexamitinae</taxon>
        <taxon>Hexamita</taxon>
    </lineage>
</organism>
<protein>
    <recommendedName>
        <fullName evidence="2">t-SNARE coiled-coil homology domain-containing protein</fullName>
    </recommendedName>
</protein>